<dbReference type="PANTHER" id="PTHR43776">
    <property type="entry name" value="TRANSPORT ATP-BINDING PROTEIN"/>
    <property type="match status" value="1"/>
</dbReference>
<dbReference type="Gene3D" id="3.40.50.300">
    <property type="entry name" value="P-loop containing nucleotide triphosphate hydrolases"/>
    <property type="match status" value="1"/>
</dbReference>
<comment type="caution">
    <text evidence="6">The sequence shown here is derived from an EMBL/GenBank/DDBJ whole genome shotgun (WGS) entry which is preliminary data.</text>
</comment>
<evidence type="ECO:0000313" key="6">
    <source>
        <dbReference type="EMBL" id="GMA34920.1"/>
    </source>
</evidence>
<dbReference type="PANTHER" id="PTHR43776:SF7">
    <property type="entry name" value="D,D-DIPEPTIDE TRANSPORT ATP-BINDING PROTEIN DDPF-RELATED"/>
    <property type="match status" value="1"/>
</dbReference>
<gene>
    <name evidence="6" type="ORF">GCM10025876_11240</name>
</gene>
<name>A0ABQ6IC38_9MICO</name>
<evidence type="ECO:0000256" key="4">
    <source>
        <dbReference type="ARBA" id="ARBA00022840"/>
    </source>
</evidence>
<dbReference type="EMBL" id="BSUN01000001">
    <property type="protein sequence ID" value="GMA34920.1"/>
    <property type="molecule type" value="Genomic_DNA"/>
</dbReference>
<organism evidence="6 7">
    <name type="scientific">Demequina litorisediminis</name>
    <dbReference type="NCBI Taxonomy" id="1849022"/>
    <lineage>
        <taxon>Bacteria</taxon>
        <taxon>Bacillati</taxon>
        <taxon>Actinomycetota</taxon>
        <taxon>Actinomycetes</taxon>
        <taxon>Micrococcales</taxon>
        <taxon>Demequinaceae</taxon>
        <taxon>Demequina</taxon>
    </lineage>
</organism>
<proteinExistence type="inferred from homology"/>
<accession>A0ABQ6IC38</accession>
<dbReference type="Proteomes" id="UP001157125">
    <property type="component" value="Unassembled WGS sequence"/>
</dbReference>
<evidence type="ECO:0000256" key="1">
    <source>
        <dbReference type="ARBA" id="ARBA00005417"/>
    </source>
</evidence>
<keyword evidence="4" id="KW-0067">ATP-binding</keyword>
<evidence type="ECO:0000256" key="2">
    <source>
        <dbReference type="ARBA" id="ARBA00022448"/>
    </source>
</evidence>
<evidence type="ECO:0000259" key="5">
    <source>
        <dbReference type="Pfam" id="PF00005"/>
    </source>
</evidence>
<keyword evidence="3" id="KW-0547">Nucleotide-binding</keyword>
<dbReference type="InterPro" id="IPR003439">
    <property type="entry name" value="ABC_transporter-like_ATP-bd"/>
</dbReference>
<dbReference type="Pfam" id="PF00005">
    <property type="entry name" value="ABC_tran"/>
    <property type="match status" value="1"/>
</dbReference>
<dbReference type="InterPro" id="IPR050319">
    <property type="entry name" value="ABC_transp_ATP-bind"/>
</dbReference>
<sequence>MQPVFQDPYSSLDPQRSIASSIAEPMRVHGISEKSVRRARVLEPAGPGLAACRACSTATRTRLSGGQRQRVAIARALALKPDVVVLDEAVSALDVLVQAQILQAPC</sequence>
<feature type="domain" description="ABC transporter" evidence="5">
    <location>
        <begin position="4"/>
        <end position="90"/>
    </location>
</feature>
<dbReference type="InterPro" id="IPR027417">
    <property type="entry name" value="P-loop_NTPase"/>
</dbReference>
<evidence type="ECO:0000256" key="3">
    <source>
        <dbReference type="ARBA" id="ARBA00022741"/>
    </source>
</evidence>
<keyword evidence="7" id="KW-1185">Reference proteome</keyword>
<evidence type="ECO:0000313" key="7">
    <source>
        <dbReference type="Proteomes" id="UP001157125"/>
    </source>
</evidence>
<dbReference type="RefSeq" id="WP_348523457.1">
    <property type="nucleotide sequence ID" value="NZ_BSUN01000001.1"/>
</dbReference>
<dbReference type="SUPFAM" id="SSF52540">
    <property type="entry name" value="P-loop containing nucleoside triphosphate hydrolases"/>
    <property type="match status" value="1"/>
</dbReference>
<protein>
    <recommendedName>
        <fullName evidence="5">ABC transporter domain-containing protein</fullName>
    </recommendedName>
</protein>
<comment type="similarity">
    <text evidence="1">Belongs to the ABC transporter superfamily.</text>
</comment>
<keyword evidence="2" id="KW-0813">Transport</keyword>
<reference evidence="7" key="1">
    <citation type="journal article" date="2019" name="Int. J. Syst. Evol. Microbiol.">
        <title>The Global Catalogue of Microorganisms (GCM) 10K type strain sequencing project: providing services to taxonomists for standard genome sequencing and annotation.</title>
        <authorList>
            <consortium name="The Broad Institute Genomics Platform"/>
            <consortium name="The Broad Institute Genome Sequencing Center for Infectious Disease"/>
            <person name="Wu L."/>
            <person name="Ma J."/>
        </authorList>
    </citation>
    <scope>NUCLEOTIDE SEQUENCE [LARGE SCALE GENOMIC DNA]</scope>
    <source>
        <strain evidence="7">NBRC 112299</strain>
    </source>
</reference>